<dbReference type="SUPFAM" id="SSF109604">
    <property type="entry name" value="HD-domain/PDEase-like"/>
    <property type="match status" value="1"/>
</dbReference>
<accession>A0A0K8NYY1</accession>
<dbReference type="OrthoDB" id="9780948at2"/>
<dbReference type="GO" id="GO:0008081">
    <property type="term" value="F:phosphoric diester hydrolase activity"/>
    <property type="evidence" value="ECO:0007669"/>
    <property type="project" value="UniProtKB-ARBA"/>
</dbReference>
<dbReference type="Gene3D" id="1.10.3210.10">
    <property type="entry name" value="Hypothetical protein af1432"/>
    <property type="match status" value="1"/>
</dbReference>
<name>A0A0K8NYY1_PISS1</name>
<dbReference type="AlphaFoldDB" id="A0A0K8NYY1"/>
<dbReference type="InterPro" id="IPR003607">
    <property type="entry name" value="HD/PDEase_dom"/>
</dbReference>
<evidence type="ECO:0000259" key="1">
    <source>
        <dbReference type="PROSITE" id="PS51832"/>
    </source>
</evidence>
<organism evidence="2 3">
    <name type="scientific">Piscinibacter sakaiensis</name>
    <name type="common">Ideonella sakaiensis</name>
    <dbReference type="NCBI Taxonomy" id="1547922"/>
    <lineage>
        <taxon>Bacteria</taxon>
        <taxon>Pseudomonadati</taxon>
        <taxon>Pseudomonadota</taxon>
        <taxon>Betaproteobacteria</taxon>
        <taxon>Burkholderiales</taxon>
        <taxon>Sphaerotilaceae</taxon>
        <taxon>Piscinibacter</taxon>
    </lineage>
</organism>
<dbReference type="Proteomes" id="UP000037660">
    <property type="component" value="Unassembled WGS sequence"/>
</dbReference>
<dbReference type="STRING" id="1547922.ISF6_1380"/>
<feature type="domain" description="HD-GYP" evidence="1">
    <location>
        <begin position="4"/>
        <end position="198"/>
    </location>
</feature>
<dbReference type="InterPro" id="IPR037522">
    <property type="entry name" value="HD_GYP_dom"/>
</dbReference>
<reference evidence="3" key="1">
    <citation type="submission" date="2015-07" db="EMBL/GenBank/DDBJ databases">
        <title>Discovery of a poly(ethylene terephthalate assimilation.</title>
        <authorList>
            <person name="Yoshida S."/>
            <person name="Hiraga K."/>
            <person name="Takehana T."/>
            <person name="Taniguchi I."/>
            <person name="Yamaji H."/>
            <person name="Maeda Y."/>
            <person name="Toyohara K."/>
            <person name="Miyamoto K."/>
            <person name="Kimura Y."/>
            <person name="Oda K."/>
        </authorList>
    </citation>
    <scope>NUCLEOTIDE SEQUENCE [LARGE SCALE GENOMIC DNA]</scope>
    <source>
        <strain evidence="3">NBRC 110686 / TISTR 2288 / 201-F6</strain>
    </source>
</reference>
<gene>
    <name evidence="2" type="ORF">ISF6_1380</name>
</gene>
<keyword evidence="3" id="KW-1185">Reference proteome</keyword>
<evidence type="ECO:0000313" key="3">
    <source>
        <dbReference type="Proteomes" id="UP000037660"/>
    </source>
</evidence>
<dbReference type="Pfam" id="PF13487">
    <property type="entry name" value="HD_5"/>
    <property type="match status" value="1"/>
</dbReference>
<comment type="caution">
    <text evidence="2">The sequence shown here is derived from an EMBL/GenBank/DDBJ whole genome shotgun (WGS) entry which is preliminary data.</text>
</comment>
<dbReference type="PROSITE" id="PS51832">
    <property type="entry name" value="HD_GYP"/>
    <property type="match status" value="1"/>
</dbReference>
<dbReference type="RefSeq" id="WP_054019657.1">
    <property type="nucleotide sequence ID" value="NZ_BBYR01000025.1"/>
</dbReference>
<dbReference type="PANTHER" id="PTHR45228">
    <property type="entry name" value="CYCLIC DI-GMP PHOSPHODIESTERASE TM_0186-RELATED"/>
    <property type="match status" value="1"/>
</dbReference>
<proteinExistence type="predicted"/>
<dbReference type="InterPro" id="IPR052020">
    <property type="entry name" value="Cyclic_di-GMP/3'3'-cGAMP_PDE"/>
</dbReference>
<protein>
    <submittedName>
        <fullName evidence="2">GAF domain/HD domain protein</fullName>
    </submittedName>
</protein>
<dbReference type="PANTHER" id="PTHR45228:SF4">
    <property type="entry name" value="LIPOPROTEIN"/>
    <property type="match status" value="1"/>
</dbReference>
<dbReference type="CDD" id="cd00077">
    <property type="entry name" value="HDc"/>
    <property type="match status" value="1"/>
</dbReference>
<reference evidence="2 3" key="2">
    <citation type="journal article" date="2016" name="Science">
        <title>A bacterium that degrades and assimilates poly(ethylene terephthalate).</title>
        <authorList>
            <person name="Yoshida S."/>
            <person name="Hiraga K."/>
            <person name="Takehana T."/>
            <person name="Taniguchi I."/>
            <person name="Yamaji H."/>
            <person name="Maeda Y."/>
            <person name="Toyohara K."/>
            <person name="Miyamoto K."/>
            <person name="Kimura Y."/>
            <person name="Oda K."/>
        </authorList>
    </citation>
    <scope>NUCLEOTIDE SEQUENCE [LARGE SCALE GENOMIC DNA]</scope>
    <source>
        <strain evidence="3">NBRC 110686 / TISTR 2288 / 201-F6</strain>
    </source>
</reference>
<dbReference type="SMART" id="SM00471">
    <property type="entry name" value="HDc"/>
    <property type="match status" value="1"/>
</dbReference>
<dbReference type="EMBL" id="BBYR01000025">
    <property type="protein sequence ID" value="GAP35607.1"/>
    <property type="molecule type" value="Genomic_DNA"/>
</dbReference>
<evidence type="ECO:0000313" key="2">
    <source>
        <dbReference type="EMBL" id="GAP35607.1"/>
    </source>
</evidence>
<sequence>MPAAIDDLVRETAALLSALHERDRDTRAHSGRTSALAVEVGQACGLDADGLYALGVAADLHDVGKIGIPDRILLKPGRLDEEETVLMRSHARRGHRILSAIPGDHVAAIADIVLHHHEAADGSGYPDGLSGDAIPLPARIVAVVDAYDAMATVRPYHRPRRHADILHVLRDEQPQRYDPAVLDTFLAVIERSRYRAAD</sequence>